<feature type="domain" description="HTH deoR-type" evidence="4">
    <location>
        <begin position="13"/>
        <end position="68"/>
    </location>
</feature>
<gene>
    <name evidence="5" type="ORF">SAMN05660652_03255</name>
</gene>
<name>A0A1G8JTE5_9RHOO</name>
<evidence type="ECO:0000313" key="6">
    <source>
        <dbReference type="Proteomes" id="UP000198607"/>
    </source>
</evidence>
<dbReference type="PRINTS" id="PR00037">
    <property type="entry name" value="HTHLACR"/>
</dbReference>
<dbReference type="GO" id="GO:0003700">
    <property type="term" value="F:DNA-binding transcription factor activity"/>
    <property type="evidence" value="ECO:0007669"/>
    <property type="project" value="InterPro"/>
</dbReference>
<dbReference type="InterPro" id="IPR050313">
    <property type="entry name" value="Carb_Metab_HTH_regulators"/>
</dbReference>
<dbReference type="SMART" id="SM01134">
    <property type="entry name" value="DeoRC"/>
    <property type="match status" value="1"/>
</dbReference>
<dbReference type="InterPro" id="IPR036390">
    <property type="entry name" value="WH_DNA-bd_sf"/>
</dbReference>
<dbReference type="Pfam" id="PF00455">
    <property type="entry name" value="DeoRC"/>
    <property type="match status" value="1"/>
</dbReference>
<dbReference type="OrthoDB" id="9814815at2"/>
<protein>
    <submittedName>
        <fullName evidence="5">Transcriptional regulator, DeoR family</fullName>
    </submittedName>
</protein>
<dbReference type="InterPro" id="IPR001034">
    <property type="entry name" value="DeoR_HTH"/>
</dbReference>
<dbReference type="Gene3D" id="3.40.50.1360">
    <property type="match status" value="1"/>
</dbReference>
<sequence length="266" mass="29008">MKQAAKQSIASISNYRHKKILEMLYQRQSISADELATEFGVSKITIRRDLDTLAGEKFLERTRGGAVSIAGLRLEEFFDAKDHVAKREKALIGRYVASLIDENETVFINAGSTTLEVIRHLHGKKLRVVTNNAACLGLDLDPQLELILLGGDYRAQSKSLVGDLTIAGLHSIFSSVTVLGINGVSIRKGCTTAVHQETSVNKAMIENSGGKVIVVADHTKMNCVSSFLTCPLARIDVIVTDWLTPVSFCQELEEAGLSVVRVPEEA</sequence>
<dbReference type="AlphaFoldDB" id="A0A1G8JTE5"/>
<dbReference type="PROSITE" id="PS00894">
    <property type="entry name" value="HTH_DEOR_1"/>
    <property type="match status" value="1"/>
</dbReference>
<evidence type="ECO:0000256" key="1">
    <source>
        <dbReference type="ARBA" id="ARBA00023015"/>
    </source>
</evidence>
<proteinExistence type="predicted"/>
<dbReference type="InterPro" id="IPR037171">
    <property type="entry name" value="NagB/RpiA_transferase-like"/>
</dbReference>
<dbReference type="PANTHER" id="PTHR30363">
    <property type="entry name" value="HTH-TYPE TRANSCRIPTIONAL REGULATOR SRLR-RELATED"/>
    <property type="match status" value="1"/>
</dbReference>
<dbReference type="InterPro" id="IPR036388">
    <property type="entry name" value="WH-like_DNA-bd_sf"/>
</dbReference>
<dbReference type="EMBL" id="FNCY01000017">
    <property type="protein sequence ID" value="SDI34482.1"/>
    <property type="molecule type" value="Genomic_DNA"/>
</dbReference>
<keyword evidence="1" id="KW-0805">Transcription regulation</keyword>
<accession>A0A1G8JTE5</accession>
<dbReference type="SUPFAM" id="SSF100950">
    <property type="entry name" value="NagB/RpiA/CoA transferase-like"/>
    <property type="match status" value="1"/>
</dbReference>
<dbReference type="Gene3D" id="1.10.10.10">
    <property type="entry name" value="Winged helix-like DNA-binding domain superfamily/Winged helix DNA-binding domain"/>
    <property type="match status" value="1"/>
</dbReference>
<dbReference type="InterPro" id="IPR014036">
    <property type="entry name" value="DeoR-like_C"/>
</dbReference>
<keyword evidence="2" id="KW-0238">DNA-binding</keyword>
<dbReference type="PANTHER" id="PTHR30363:SF44">
    <property type="entry name" value="AGA OPERON TRANSCRIPTIONAL REPRESSOR-RELATED"/>
    <property type="match status" value="1"/>
</dbReference>
<dbReference type="PROSITE" id="PS51000">
    <property type="entry name" value="HTH_DEOR_2"/>
    <property type="match status" value="1"/>
</dbReference>
<dbReference type="SMART" id="SM00420">
    <property type="entry name" value="HTH_DEOR"/>
    <property type="match status" value="1"/>
</dbReference>
<dbReference type="Pfam" id="PF08220">
    <property type="entry name" value="HTH_DeoR"/>
    <property type="match status" value="1"/>
</dbReference>
<dbReference type="GO" id="GO:0003677">
    <property type="term" value="F:DNA binding"/>
    <property type="evidence" value="ECO:0007669"/>
    <property type="project" value="UniProtKB-KW"/>
</dbReference>
<keyword evidence="3" id="KW-0804">Transcription</keyword>
<dbReference type="STRING" id="83767.SAMN05660652_03255"/>
<evidence type="ECO:0000256" key="3">
    <source>
        <dbReference type="ARBA" id="ARBA00023163"/>
    </source>
</evidence>
<dbReference type="Proteomes" id="UP000198607">
    <property type="component" value="Unassembled WGS sequence"/>
</dbReference>
<reference evidence="5 6" key="1">
    <citation type="submission" date="2016-10" db="EMBL/GenBank/DDBJ databases">
        <authorList>
            <person name="de Groot N.N."/>
        </authorList>
    </citation>
    <scope>NUCLEOTIDE SEQUENCE [LARGE SCALE GENOMIC DNA]</scope>
    <source>
        <strain evidence="5 6">DSM 5885</strain>
    </source>
</reference>
<organism evidence="5 6">
    <name type="scientific">Propionivibrio dicarboxylicus</name>
    <dbReference type="NCBI Taxonomy" id="83767"/>
    <lineage>
        <taxon>Bacteria</taxon>
        <taxon>Pseudomonadati</taxon>
        <taxon>Pseudomonadota</taxon>
        <taxon>Betaproteobacteria</taxon>
        <taxon>Rhodocyclales</taxon>
        <taxon>Rhodocyclaceae</taxon>
        <taxon>Propionivibrio</taxon>
    </lineage>
</organism>
<evidence type="ECO:0000256" key="2">
    <source>
        <dbReference type="ARBA" id="ARBA00023125"/>
    </source>
</evidence>
<dbReference type="SUPFAM" id="SSF46785">
    <property type="entry name" value="Winged helix' DNA-binding domain"/>
    <property type="match status" value="1"/>
</dbReference>
<dbReference type="RefSeq" id="WP_091939078.1">
    <property type="nucleotide sequence ID" value="NZ_FNCY01000017.1"/>
</dbReference>
<evidence type="ECO:0000259" key="4">
    <source>
        <dbReference type="PROSITE" id="PS51000"/>
    </source>
</evidence>
<evidence type="ECO:0000313" key="5">
    <source>
        <dbReference type="EMBL" id="SDI34482.1"/>
    </source>
</evidence>
<dbReference type="InterPro" id="IPR018356">
    <property type="entry name" value="Tscrpt_reg_HTH_DeoR_CS"/>
</dbReference>
<keyword evidence="6" id="KW-1185">Reference proteome</keyword>